<reference evidence="11 12" key="1">
    <citation type="submission" date="2017-04" db="EMBL/GenBank/DDBJ databases">
        <title>Staphylococcus agnetis, a potential pathogen in the broiler production.</title>
        <authorList>
            <person name="Poulsen L."/>
        </authorList>
    </citation>
    <scope>NUCLEOTIDE SEQUENCE [LARGE SCALE GENOMIC DNA]</scope>
    <source>
        <strain evidence="11 12">723_310714_2_2_spleen</strain>
    </source>
</reference>
<dbReference type="InterPro" id="IPR016192">
    <property type="entry name" value="APOBEC/CMP_deaminase_Zn-bd"/>
</dbReference>
<evidence type="ECO:0000313" key="13">
    <source>
        <dbReference type="Proteomes" id="UP000646308"/>
    </source>
</evidence>
<accession>A0A2T4MFW8</accession>
<dbReference type="InterPro" id="IPR002125">
    <property type="entry name" value="CMP_dCMP_dom"/>
</dbReference>
<feature type="binding site" evidence="8">
    <location>
        <position position="53"/>
    </location>
    <ligand>
        <name>Zn(2+)</name>
        <dbReference type="ChEBI" id="CHEBI:29105"/>
        <note>catalytic</note>
    </ligand>
</feature>
<feature type="binding site" evidence="8">
    <location>
        <position position="83"/>
    </location>
    <ligand>
        <name>Zn(2+)</name>
        <dbReference type="ChEBI" id="CHEBI:29105"/>
        <note>catalytic</note>
    </ligand>
</feature>
<dbReference type="GO" id="GO:0002100">
    <property type="term" value="P:tRNA wobble adenosine to inosine editing"/>
    <property type="evidence" value="ECO:0007669"/>
    <property type="project" value="UniProtKB-UniRule"/>
</dbReference>
<dbReference type="OrthoDB" id="9802676at2"/>
<dbReference type="Proteomes" id="UP000646308">
    <property type="component" value="Unassembled WGS sequence"/>
</dbReference>
<dbReference type="NCBIfam" id="NF008113">
    <property type="entry name" value="PRK10860.1"/>
    <property type="match status" value="1"/>
</dbReference>
<evidence type="ECO:0000256" key="6">
    <source>
        <dbReference type="ARBA" id="ARBA00022833"/>
    </source>
</evidence>
<evidence type="ECO:0000256" key="7">
    <source>
        <dbReference type="ARBA" id="ARBA00048045"/>
    </source>
</evidence>
<dbReference type="PROSITE" id="PS51747">
    <property type="entry name" value="CYT_DCMP_DEAMINASES_2"/>
    <property type="match status" value="1"/>
</dbReference>
<comment type="cofactor">
    <cofactor evidence="8">
        <name>Zn(2+)</name>
        <dbReference type="ChEBI" id="CHEBI:29105"/>
    </cofactor>
    <text evidence="8">Binds 1 zinc ion per subunit.</text>
</comment>
<name>A0A2T4MFW8_9STAP</name>
<dbReference type="Proteomes" id="UP000195208">
    <property type="component" value="Unassembled WGS sequence"/>
</dbReference>
<protein>
    <recommendedName>
        <fullName evidence="8">tRNA-specific adenosine deaminase</fullName>
        <ecNumber evidence="8">3.5.4.33</ecNumber>
    </recommendedName>
</protein>
<gene>
    <name evidence="8" type="primary">tadA</name>
    <name evidence="11" type="ORF">B9M88_07780</name>
    <name evidence="10" type="ORF">GLV84_01920</name>
</gene>
<dbReference type="SUPFAM" id="SSF53927">
    <property type="entry name" value="Cytidine deaminase-like"/>
    <property type="match status" value="1"/>
</dbReference>
<keyword evidence="4 8" id="KW-0479">Metal-binding</keyword>
<dbReference type="PANTHER" id="PTHR11079:SF202">
    <property type="entry name" value="TRNA-SPECIFIC ADENOSINE DEAMINASE"/>
    <property type="match status" value="1"/>
</dbReference>
<dbReference type="RefSeq" id="WP_060552340.1">
    <property type="nucleotide sequence ID" value="NZ_CP009623.1"/>
</dbReference>
<evidence type="ECO:0000256" key="1">
    <source>
        <dbReference type="ARBA" id="ARBA00010669"/>
    </source>
</evidence>
<comment type="catalytic activity">
    <reaction evidence="7 8">
        <text>adenosine(34) in tRNA + H2O + H(+) = inosine(34) in tRNA + NH4(+)</text>
        <dbReference type="Rhea" id="RHEA:43168"/>
        <dbReference type="Rhea" id="RHEA-COMP:10373"/>
        <dbReference type="Rhea" id="RHEA-COMP:10374"/>
        <dbReference type="ChEBI" id="CHEBI:15377"/>
        <dbReference type="ChEBI" id="CHEBI:15378"/>
        <dbReference type="ChEBI" id="CHEBI:28938"/>
        <dbReference type="ChEBI" id="CHEBI:74411"/>
        <dbReference type="ChEBI" id="CHEBI:82852"/>
        <dbReference type="EC" id="3.5.4.33"/>
    </reaction>
</comment>
<dbReference type="EMBL" id="WMFL01000034">
    <property type="protein sequence ID" value="NJI01633.1"/>
    <property type="molecule type" value="Genomic_DNA"/>
</dbReference>
<sequence length="165" mass="18474">MRSHEFYMSVAIEAARAAEKLGEVPIGAVVVKDDEIIATAYNLRETSQLPMAHAEHLAIERAAKKLGTWRLEGCTLYVTLEPCVMCSGTIVMSRIDTVVYGAKDPKGGCSGSLMNLIQDSRMNHRVNLITGVLEYSCGELLKQFFKRLRENRKRTNKLKYNPPKV</sequence>
<organism evidence="10 13">
    <name type="scientific">Staphylococcus agnetis</name>
    <dbReference type="NCBI Taxonomy" id="985762"/>
    <lineage>
        <taxon>Bacteria</taxon>
        <taxon>Bacillati</taxon>
        <taxon>Bacillota</taxon>
        <taxon>Bacilli</taxon>
        <taxon>Bacillales</taxon>
        <taxon>Staphylococcaceae</taxon>
        <taxon>Staphylococcus</taxon>
    </lineage>
</organism>
<comment type="caution">
    <text evidence="10">The sequence shown here is derived from an EMBL/GenBank/DDBJ whole genome shotgun (WGS) entry which is preliminary data.</text>
</comment>
<dbReference type="GO" id="GO:0052717">
    <property type="term" value="F:tRNA-specific adenosine-34 deaminase activity"/>
    <property type="evidence" value="ECO:0007669"/>
    <property type="project" value="UniProtKB-UniRule"/>
</dbReference>
<proteinExistence type="inferred from homology"/>
<dbReference type="KEGG" id="sagq:EP23_11315"/>
<evidence type="ECO:0000256" key="8">
    <source>
        <dbReference type="HAMAP-Rule" id="MF_00972"/>
    </source>
</evidence>
<dbReference type="Pfam" id="PF14437">
    <property type="entry name" value="MafB19-deam"/>
    <property type="match status" value="1"/>
</dbReference>
<keyword evidence="12" id="KW-1185">Reference proteome</keyword>
<feature type="domain" description="CMP/dCMP-type deaminase" evidence="9">
    <location>
        <begin position="2"/>
        <end position="120"/>
    </location>
</feature>
<dbReference type="PANTHER" id="PTHR11079">
    <property type="entry name" value="CYTOSINE DEAMINASE FAMILY MEMBER"/>
    <property type="match status" value="1"/>
</dbReference>
<keyword evidence="3 8" id="KW-0819">tRNA processing</keyword>
<dbReference type="CDD" id="cd01285">
    <property type="entry name" value="nucleoside_deaminase"/>
    <property type="match status" value="1"/>
</dbReference>
<comment type="subunit">
    <text evidence="2 8">Homodimer.</text>
</comment>
<evidence type="ECO:0000256" key="5">
    <source>
        <dbReference type="ARBA" id="ARBA00022801"/>
    </source>
</evidence>
<evidence type="ECO:0000256" key="2">
    <source>
        <dbReference type="ARBA" id="ARBA00011738"/>
    </source>
</evidence>
<feature type="active site" description="Proton donor" evidence="8">
    <location>
        <position position="55"/>
    </location>
</feature>
<comment type="function">
    <text evidence="8">Catalyzes the deamination of adenosine to inosine at the wobble position 34 of tRNA(Arg2).</text>
</comment>
<evidence type="ECO:0000256" key="3">
    <source>
        <dbReference type="ARBA" id="ARBA00022694"/>
    </source>
</evidence>
<dbReference type="HAMAP" id="MF_00972">
    <property type="entry name" value="tRNA_aden_deaminase"/>
    <property type="match status" value="1"/>
</dbReference>
<dbReference type="FunFam" id="3.40.140.10:FF:000005">
    <property type="entry name" value="tRNA-specific adenosine deaminase"/>
    <property type="match status" value="1"/>
</dbReference>
<dbReference type="InterPro" id="IPR016193">
    <property type="entry name" value="Cytidine_deaminase-like"/>
</dbReference>
<dbReference type="GeneID" id="57690767"/>
<dbReference type="GO" id="GO:0008270">
    <property type="term" value="F:zinc ion binding"/>
    <property type="evidence" value="ECO:0007669"/>
    <property type="project" value="UniProtKB-UniRule"/>
</dbReference>
<evidence type="ECO:0000256" key="4">
    <source>
        <dbReference type="ARBA" id="ARBA00022723"/>
    </source>
</evidence>
<keyword evidence="5 8" id="KW-0378">Hydrolase</keyword>
<reference evidence="10" key="2">
    <citation type="submission" date="2019-11" db="EMBL/GenBank/DDBJ databases">
        <title>Whole genome comparisons of Staphylococcus agnetis isolates from cattle and chickens.</title>
        <authorList>
            <person name="Rhoads D."/>
            <person name="Shwani A."/>
            <person name="Adkins P."/>
            <person name="Calcutt M."/>
            <person name="Middleton J."/>
        </authorList>
    </citation>
    <scope>NUCLEOTIDE SEQUENCE</scope>
    <source>
        <strain evidence="10">1387</strain>
    </source>
</reference>
<evidence type="ECO:0000313" key="11">
    <source>
        <dbReference type="EMBL" id="OTW30937.1"/>
    </source>
</evidence>
<feature type="binding site" evidence="8">
    <location>
        <position position="86"/>
    </location>
    <ligand>
        <name>Zn(2+)</name>
        <dbReference type="ChEBI" id="CHEBI:29105"/>
        <note>catalytic</note>
    </ligand>
</feature>
<dbReference type="Gene3D" id="3.40.140.10">
    <property type="entry name" value="Cytidine Deaminase, domain 2"/>
    <property type="match status" value="1"/>
</dbReference>
<evidence type="ECO:0000313" key="12">
    <source>
        <dbReference type="Proteomes" id="UP000195208"/>
    </source>
</evidence>
<comment type="similarity">
    <text evidence="1">Belongs to the cytidine and deoxycytidylate deaminase family. ADAT2 subfamily.</text>
</comment>
<dbReference type="PROSITE" id="PS00903">
    <property type="entry name" value="CYT_DCMP_DEAMINASES_1"/>
    <property type="match status" value="1"/>
</dbReference>
<evidence type="ECO:0000259" key="9">
    <source>
        <dbReference type="PROSITE" id="PS51747"/>
    </source>
</evidence>
<dbReference type="EMBL" id="NEFX01000014">
    <property type="protein sequence ID" value="OTW30937.1"/>
    <property type="molecule type" value="Genomic_DNA"/>
</dbReference>
<evidence type="ECO:0000313" key="10">
    <source>
        <dbReference type="EMBL" id="NJI01633.1"/>
    </source>
</evidence>
<keyword evidence="6 8" id="KW-0862">Zinc</keyword>
<dbReference type="EC" id="3.5.4.33" evidence="8"/>
<dbReference type="InterPro" id="IPR028883">
    <property type="entry name" value="tRNA_aden_deaminase"/>
</dbReference>
<dbReference type="InterPro" id="IPR058535">
    <property type="entry name" value="MafB19-deam"/>
</dbReference>
<dbReference type="AlphaFoldDB" id="A0A2T4MFW8"/>